<gene>
    <name evidence="12" type="ORF">DTER00134_LOCUS19770</name>
    <name evidence="13" type="ORF">DTER00134_LOCUS19773</name>
</gene>
<evidence type="ECO:0000256" key="10">
    <source>
        <dbReference type="RuleBase" id="RU000488"/>
    </source>
</evidence>
<dbReference type="AlphaFoldDB" id="A0A6S8P9H7"/>
<feature type="region of interest" description="Disordered" evidence="11">
    <location>
        <begin position="237"/>
        <end position="340"/>
    </location>
</feature>
<evidence type="ECO:0000256" key="4">
    <source>
        <dbReference type="ARBA" id="ARBA00022692"/>
    </source>
</evidence>
<evidence type="ECO:0000256" key="1">
    <source>
        <dbReference type="ARBA" id="ARBA00004225"/>
    </source>
</evidence>
<evidence type="ECO:0000256" key="6">
    <source>
        <dbReference type="ARBA" id="ARBA00022989"/>
    </source>
</evidence>
<feature type="repeat" description="Solcar" evidence="9">
    <location>
        <begin position="409"/>
        <end position="496"/>
    </location>
</feature>
<name>A0A6S8P9H7_DUNTE</name>
<dbReference type="EMBL" id="HBIP01032480">
    <property type="protein sequence ID" value="CAE0504700.1"/>
    <property type="molecule type" value="Transcribed_RNA"/>
</dbReference>
<feature type="compositionally biased region" description="Low complexity" evidence="11">
    <location>
        <begin position="382"/>
        <end position="408"/>
    </location>
</feature>
<dbReference type="PANTHER" id="PTHR45624:SF12">
    <property type="entry name" value="MITOCHONDRIAL ORNITHINE TRANSPORTER 1"/>
    <property type="match status" value="1"/>
</dbReference>
<dbReference type="InterPro" id="IPR023395">
    <property type="entry name" value="MCP_dom_sf"/>
</dbReference>
<keyword evidence="6" id="KW-1133">Transmembrane helix</keyword>
<dbReference type="InterPro" id="IPR018108">
    <property type="entry name" value="MCP_transmembrane"/>
</dbReference>
<dbReference type="InterPro" id="IPR050567">
    <property type="entry name" value="Mitochondrial_Carrier"/>
</dbReference>
<keyword evidence="8 9" id="KW-0472">Membrane</keyword>
<dbReference type="GO" id="GO:0000064">
    <property type="term" value="F:L-ornithine transmembrane transporter activity"/>
    <property type="evidence" value="ECO:0007669"/>
    <property type="project" value="TreeGrafter"/>
</dbReference>
<dbReference type="Gene3D" id="1.50.40.10">
    <property type="entry name" value="Mitochondrial carrier domain"/>
    <property type="match status" value="3"/>
</dbReference>
<keyword evidence="5" id="KW-0677">Repeat</keyword>
<sequence length="513" mass="52378">MESSSDQAGRSAASWPVEVMCGAVAGSANVVSGYPFDTVKVRMQSCPPHQFRSSLHCLQHILRTEGVGKGLFRGVTSPLVGGMLETGVNYMVYCRVLSYLTQPRSSSTHPAVAQIPAFGGNAGGGDGARPASVQSSSEAGALQVPMIALAGAVAGLALSFVLGPVELLKCRMQGPEGASFKGPLHCLRMGLRAEGPRFLTRGFLATCAREVPGNAIFFSVYETLRYALSPLAPSLPTASKDSNPAVAPSSTGMQASSSGRADPPSPVRSDSSSGNAWESLKGSYSPTSQTPAGSCMESMHSVDGSVSFPDLQSQTSSSSSSGSGGGGSSNSMQSSPGTHKVDAKVWREGTVAAAAAAAGKEGIGSSVDHSSSKAVGWKESISSSSGVSNSSPSSSNGSSPSSSGAPGVPSALSAILSGGISGVVMWSVVLPIDVAKTRLQTASPGSRWDASVAAHLRMLWRQGGVRTLYSGLTPTLVRAFPANAAQWLVWEATTSYLQSWSASPDPYMASEGG</sequence>
<feature type="compositionally biased region" description="Polar residues" evidence="11">
    <location>
        <begin position="237"/>
        <end position="259"/>
    </location>
</feature>
<feature type="region of interest" description="Disordered" evidence="11">
    <location>
        <begin position="381"/>
        <end position="408"/>
    </location>
</feature>
<evidence type="ECO:0000256" key="7">
    <source>
        <dbReference type="ARBA" id="ARBA00023128"/>
    </source>
</evidence>
<evidence type="ECO:0000256" key="2">
    <source>
        <dbReference type="ARBA" id="ARBA00006375"/>
    </source>
</evidence>
<evidence type="ECO:0000256" key="11">
    <source>
        <dbReference type="SAM" id="MobiDB-lite"/>
    </source>
</evidence>
<comment type="subcellular location">
    <subcellularLocation>
        <location evidence="1">Mitochondrion membrane</location>
        <topology evidence="1">Multi-pass membrane protein</topology>
    </subcellularLocation>
</comment>
<accession>A0A6S8P9H7</accession>
<feature type="repeat" description="Solcar" evidence="9">
    <location>
        <begin position="13"/>
        <end position="99"/>
    </location>
</feature>
<keyword evidence="4 9" id="KW-0812">Transmembrane</keyword>
<feature type="compositionally biased region" description="Low complexity" evidence="11">
    <location>
        <begin position="312"/>
        <end position="321"/>
    </location>
</feature>
<evidence type="ECO:0008006" key="14">
    <source>
        <dbReference type="Google" id="ProtNLM"/>
    </source>
</evidence>
<proteinExistence type="inferred from homology"/>
<dbReference type="Pfam" id="PF00153">
    <property type="entry name" value="Mito_carr"/>
    <property type="match status" value="3"/>
</dbReference>
<reference evidence="13" key="1">
    <citation type="submission" date="2021-01" db="EMBL/GenBank/DDBJ databases">
        <authorList>
            <person name="Corre E."/>
            <person name="Pelletier E."/>
            <person name="Niang G."/>
            <person name="Scheremetjew M."/>
            <person name="Finn R."/>
            <person name="Kale V."/>
            <person name="Holt S."/>
            <person name="Cochrane G."/>
            <person name="Meng A."/>
            <person name="Brown T."/>
            <person name="Cohen L."/>
        </authorList>
    </citation>
    <scope>NUCLEOTIDE SEQUENCE</scope>
    <source>
        <strain evidence="13">CCMP1320</strain>
    </source>
</reference>
<feature type="compositionally biased region" description="Polar residues" evidence="11">
    <location>
        <begin position="282"/>
        <end position="292"/>
    </location>
</feature>
<organism evidence="13">
    <name type="scientific">Dunaliella tertiolecta</name>
    <name type="common">Green alga</name>
    <dbReference type="NCBI Taxonomy" id="3047"/>
    <lineage>
        <taxon>Eukaryota</taxon>
        <taxon>Viridiplantae</taxon>
        <taxon>Chlorophyta</taxon>
        <taxon>core chlorophytes</taxon>
        <taxon>Chlorophyceae</taxon>
        <taxon>CS clade</taxon>
        <taxon>Chlamydomonadales</taxon>
        <taxon>Dunaliellaceae</taxon>
        <taxon>Dunaliella</taxon>
    </lineage>
</organism>
<evidence type="ECO:0000313" key="13">
    <source>
        <dbReference type="EMBL" id="CAE0504700.1"/>
    </source>
</evidence>
<protein>
    <recommendedName>
        <fullName evidence="14">Mitochondrial carrier protein</fullName>
    </recommendedName>
</protein>
<dbReference type="GO" id="GO:1990575">
    <property type="term" value="P:mitochondrial L-ornithine transmembrane transport"/>
    <property type="evidence" value="ECO:0007669"/>
    <property type="project" value="TreeGrafter"/>
</dbReference>
<evidence type="ECO:0000256" key="5">
    <source>
        <dbReference type="ARBA" id="ARBA00022737"/>
    </source>
</evidence>
<keyword evidence="7" id="KW-0496">Mitochondrion</keyword>
<feature type="repeat" description="Solcar" evidence="9">
    <location>
        <begin position="142"/>
        <end position="227"/>
    </location>
</feature>
<evidence type="ECO:0000256" key="8">
    <source>
        <dbReference type="ARBA" id="ARBA00023136"/>
    </source>
</evidence>
<dbReference type="EMBL" id="HBIP01032477">
    <property type="protein sequence ID" value="CAE0504697.1"/>
    <property type="molecule type" value="Transcribed_RNA"/>
</dbReference>
<dbReference type="SUPFAM" id="SSF103506">
    <property type="entry name" value="Mitochondrial carrier"/>
    <property type="match status" value="2"/>
</dbReference>
<evidence type="ECO:0000313" key="12">
    <source>
        <dbReference type="EMBL" id="CAE0504697.1"/>
    </source>
</evidence>
<dbReference type="PANTHER" id="PTHR45624">
    <property type="entry name" value="MITOCHONDRIAL BASIC AMINO ACIDS TRANSPORTER-RELATED"/>
    <property type="match status" value="1"/>
</dbReference>
<evidence type="ECO:0000256" key="3">
    <source>
        <dbReference type="ARBA" id="ARBA00022448"/>
    </source>
</evidence>
<dbReference type="PROSITE" id="PS50920">
    <property type="entry name" value="SOLCAR"/>
    <property type="match status" value="3"/>
</dbReference>
<comment type="similarity">
    <text evidence="2 10">Belongs to the mitochondrial carrier (TC 2.A.29) family.</text>
</comment>
<evidence type="ECO:0000256" key="9">
    <source>
        <dbReference type="PROSITE-ProRule" id="PRU00282"/>
    </source>
</evidence>
<keyword evidence="3 10" id="KW-0813">Transport</keyword>
<dbReference type="GO" id="GO:0031966">
    <property type="term" value="C:mitochondrial membrane"/>
    <property type="evidence" value="ECO:0007669"/>
    <property type="project" value="UniProtKB-SubCell"/>
</dbReference>